<evidence type="ECO:0000259" key="3">
    <source>
        <dbReference type="Pfam" id="PF07731"/>
    </source>
</evidence>
<dbReference type="Gene3D" id="2.60.40.420">
    <property type="entry name" value="Cupredoxins - blue copper proteins"/>
    <property type="match status" value="3"/>
</dbReference>
<proteinExistence type="inferred from homology"/>
<dbReference type="Pfam" id="PF07732">
    <property type="entry name" value="Cu-oxidase_3"/>
    <property type="match status" value="2"/>
</dbReference>
<evidence type="ECO:0000256" key="2">
    <source>
        <dbReference type="SAM" id="MobiDB-lite"/>
    </source>
</evidence>
<dbReference type="OrthoDB" id="9757546at2"/>
<dbReference type="EMBL" id="CP016786">
    <property type="protein sequence ID" value="ASW44480.1"/>
    <property type="molecule type" value="Genomic_DNA"/>
</dbReference>
<gene>
    <name evidence="5" type="ORF">BEN51_07315</name>
</gene>
<organism evidence="5 6">
    <name type="scientific">Clostridium isatidis</name>
    <dbReference type="NCBI Taxonomy" id="182773"/>
    <lineage>
        <taxon>Bacteria</taxon>
        <taxon>Bacillati</taxon>
        <taxon>Bacillota</taxon>
        <taxon>Clostridia</taxon>
        <taxon>Eubacteriales</taxon>
        <taxon>Clostridiaceae</taxon>
        <taxon>Clostridium</taxon>
    </lineage>
</organism>
<evidence type="ECO:0000313" key="6">
    <source>
        <dbReference type="Proteomes" id="UP000264883"/>
    </source>
</evidence>
<dbReference type="InterPro" id="IPR011706">
    <property type="entry name" value="Cu-oxidase_C"/>
</dbReference>
<feature type="domain" description="Plastocyanin-like" evidence="4">
    <location>
        <begin position="74"/>
        <end position="110"/>
    </location>
</feature>
<evidence type="ECO:0000313" key="5">
    <source>
        <dbReference type="EMBL" id="ASW44480.1"/>
    </source>
</evidence>
<dbReference type="Pfam" id="PF07731">
    <property type="entry name" value="Cu-oxidase_2"/>
    <property type="match status" value="1"/>
</dbReference>
<dbReference type="CDD" id="cd13868">
    <property type="entry name" value="CuRO_2_CotA_like"/>
    <property type="match status" value="1"/>
</dbReference>
<dbReference type="PANTHER" id="PTHR48267">
    <property type="entry name" value="CUPREDOXIN SUPERFAMILY PROTEIN"/>
    <property type="match status" value="1"/>
</dbReference>
<name>A0A343JG22_9CLOT</name>
<dbReference type="GO" id="GO:0005507">
    <property type="term" value="F:copper ion binding"/>
    <property type="evidence" value="ECO:0007669"/>
    <property type="project" value="InterPro"/>
</dbReference>
<dbReference type="CDD" id="cd13844">
    <property type="entry name" value="CuRO_1_BOD_CotA_like"/>
    <property type="match status" value="1"/>
</dbReference>
<sequence>MGKFEEETDEQVDDKNVKVNPADSATIPKFVDPLKIPKVAKPVIPYDKEKKRPALYKMAAEEIKHRFHRAFPLTKVWGYNGSYLGPTIIAYKGIPIRVKWINNLPDKHFLPVDKSIHGLEKLPEVRTVVHLHGANVKDDSDGHPEAWYTRNYKEVGPTFTRKIYEYPNSQNSGTLWYHDHAMGITRLNVYAGLAGMYLLRDRLEKKLNLPSGKYEIPLIIQDKSFNEDGSLFYPDNSTPPVDFPKPSTASFFFGNTIVVNGNLWPYFDVEPRKYRFIMLNASNTRGYTFKLSNGGSFIQIGTELGLLDKPIKIDSFDLEPGERIDFIIDFSKYKNKKITLLNDALIPNIDAGEDMKFVMEFRVKAPLKDEDTSSIPRKLYPYKKVNPLLAVKQRTLHLDSTTDEYGRVMHLLNDKRWHDPATETPQFGDVEIWHLVNHFDFTHPIHLHLVHFEILGRKSFDEALFDAEGNYKFDFESLTPPLDYEKGRKDISQAFGKQVTSIVVRFNQRTGNYVWHCHILEHEDYDMMRPLNVIEKPVDIEETEQEKEEEVVYH</sequence>
<protein>
    <submittedName>
        <fullName evidence="5">Copper oxidase</fullName>
    </submittedName>
</protein>
<dbReference type="Proteomes" id="UP000264883">
    <property type="component" value="Chromosome"/>
</dbReference>
<evidence type="ECO:0000259" key="4">
    <source>
        <dbReference type="Pfam" id="PF07732"/>
    </source>
</evidence>
<dbReference type="CDD" id="cd13891">
    <property type="entry name" value="CuRO_3_CotA_like"/>
    <property type="match status" value="1"/>
</dbReference>
<dbReference type="KEGG" id="cia:BEN51_07315"/>
<keyword evidence="6" id="KW-1185">Reference proteome</keyword>
<dbReference type="AlphaFoldDB" id="A0A343JG22"/>
<dbReference type="PANTHER" id="PTHR48267:SF1">
    <property type="entry name" value="BILIRUBIN OXIDASE"/>
    <property type="match status" value="1"/>
</dbReference>
<feature type="domain" description="Plastocyanin-like" evidence="4">
    <location>
        <begin position="126"/>
        <end position="202"/>
    </location>
</feature>
<dbReference type="InterPro" id="IPR011707">
    <property type="entry name" value="Cu-oxidase-like_N"/>
</dbReference>
<dbReference type="InterPro" id="IPR045087">
    <property type="entry name" value="Cu-oxidase_fam"/>
</dbReference>
<evidence type="ECO:0000256" key="1">
    <source>
        <dbReference type="ARBA" id="ARBA00010609"/>
    </source>
</evidence>
<feature type="region of interest" description="Disordered" evidence="2">
    <location>
        <begin position="1"/>
        <end position="20"/>
    </location>
</feature>
<feature type="compositionally biased region" description="Acidic residues" evidence="2">
    <location>
        <begin position="1"/>
        <end position="12"/>
    </location>
</feature>
<dbReference type="GO" id="GO:0016491">
    <property type="term" value="F:oxidoreductase activity"/>
    <property type="evidence" value="ECO:0007669"/>
    <property type="project" value="InterPro"/>
</dbReference>
<dbReference type="SMR" id="A0A343JG22"/>
<feature type="domain" description="Plastocyanin-like" evidence="3">
    <location>
        <begin position="407"/>
        <end position="534"/>
    </location>
</feature>
<comment type="similarity">
    <text evidence="1">Belongs to the multicopper oxidase family.</text>
</comment>
<dbReference type="InterPro" id="IPR008972">
    <property type="entry name" value="Cupredoxin"/>
</dbReference>
<reference evidence="5 6" key="1">
    <citation type="submission" date="2016-08" db="EMBL/GenBank/DDBJ databases">
        <title>Complete Genome Sequence Of The Indigo Reducing Clostridium isatidis DSM15098.</title>
        <authorList>
            <person name="Little G.T."/>
            <person name="Minton N.P."/>
        </authorList>
    </citation>
    <scope>NUCLEOTIDE SEQUENCE [LARGE SCALE GENOMIC DNA]</scope>
    <source>
        <strain evidence="5 6">DSM 15098</strain>
    </source>
</reference>
<accession>A0A343JG22</accession>
<dbReference type="SUPFAM" id="SSF49503">
    <property type="entry name" value="Cupredoxins"/>
    <property type="match status" value="3"/>
</dbReference>